<dbReference type="Pfam" id="PF14029">
    <property type="entry name" value="DUF4244"/>
    <property type="match status" value="1"/>
</dbReference>
<proteinExistence type="predicted"/>
<reference evidence="2 3" key="1">
    <citation type="submission" date="2017-06" db="EMBL/GenBank/DDBJ databases">
        <authorList>
            <person name="Kim H.J."/>
            <person name="Triplett B.A."/>
        </authorList>
    </citation>
    <scope>NUCLEOTIDE SEQUENCE [LARGE SCALE GENOMIC DNA]</scope>
    <source>
        <strain evidence="2 3">CGMCC 4.1858</strain>
    </source>
</reference>
<dbReference type="OrthoDB" id="3748241at2"/>
<keyword evidence="1" id="KW-0812">Transmembrane</keyword>
<accession>A0A239HPI8</accession>
<dbReference type="RefSeq" id="WP_026251570.1">
    <property type="nucleotide sequence ID" value="NZ_CP108152.1"/>
</dbReference>
<dbReference type="AlphaFoldDB" id="A0A239HPI8"/>
<keyword evidence="1" id="KW-0472">Membrane</keyword>
<sequence length="65" mass="7011">MRVMRCLRKLRRRCRTGERGMTTAEYAVGTLAACGFAAVLYKVVTSGAVSSALSGLIKRALDVAF</sequence>
<dbReference type="InterPro" id="IPR025338">
    <property type="entry name" value="DUF4244"/>
</dbReference>
<gene>
    <name evidence="2" type="ORF">SAMN05216252_10924</name>
</gene>
<protein>
    <recommendedName>
        <fullName evidence="4">DUF4244 domain-containing protein</fullName>
    </recommendedName>
</protein>
<organism evidence="2 3">
    <name type="scientific">Actinacidiphila glaucinigra</name>
    <dbReference type="NCBI Taxonomy" id="235986"/>
    <lineage>
        <taxon>Bacteria</taxon>
        <taxon>Bacillati</taxon>
        <taxon>Actinomycetota</taxon>
        <taxon>Actinomycetes</taxon>
        <taxon>Kitasatosporales</taxon>
        <taxon>Streptomycetaceae</taxon>
        <taxon>Actinacidiphila</taxon>
    </lineage>
</organism>
<dbReference type="EMBL" id="FZOF01000009">
    <property type="protein sequence ID" value="SNS83246.1"/>
    <property type="molecule type" value="Genomic_DNA"/>
</dbReference>
<evidence type="ECO:0000313" key="2">
    <source>
        <dbReference type="EMBL" id="SNS83246.1"/>
    </source>
</evidence>
<evidence type="ECO:0008006" key="4">
    <source>
        <dbReference type="Google" id="ProtNLM"/>
    </source>
</evidence>
<dbReference type="Proteomes" id="UP000198280">
    <property type="component" value="Unassembled WGS sequence"/>
</dbReference>
<feature type="transmembrane region" description="Helical" evidence="1">
    <location>
        <begin position="21"/>
        <end position="41"/>
    </location>
</feature>
<keyword evidence="3" id="KW-1185">Reference proteome</keyword>
<name>A0A239HPI8_9ACTN</name>
<evidence type="ECO:0000256" key="1">
    <source>
        <dbReference type="SAM" id="Phobius"/>
    </source>
</evidence>
<evidence type="ECO:0000313" key="3">
    <source>
        <dbReference type="Proteomes" id="UP000198280"/>
    </source>
</evidence>
<keyword evidence="1" id="KW-1133">Transmembrane helix</keyword>